<gene>
    <name evidence="3" type="ORF">KC622_00685</name>
</gene>
<name>A0A955HYS1_9BACT</name>
<proteinExistence type="inferred from homology"/>
<dbReference type="PANTHER" id="PTHR47505:SF1">
    <property type="entry name" value="DNA UTILIZATION PROTEIN YHGH"/>
    <property type="match status" value="1"/>
</dbReference>
<dbReference type="InterPro" id="IPR029057">
    <property type="entry name" value="PRTase-like"/>
</dbReference>
<accession>A0A955HYS1</accession>
<dbReference type="PANTHER" id="PTHR47505">
    <property type="entry name" value="DNA UTILIZATION PROTEIN YHGH"/>
    <property type="match status" value="1"/>
</dbReference>
<evidence type="ECO:0000313" key="4">
    <source>
        <dbReference type="Proteomes" id="UP000748332"/>
    </source>
</evidence>
<dbReference type="Pfam" id="PF00156">
    <property type="entry name" value="Pribosyltran"/>
    <property type="match status" value="1"/>
</dbReference>
<dbReference type="InterPro" id="IPR051910">
    <property type="entry name" value="ComF/GntX_DNA_util-trans"/>
</dbReference>
<reference evidence="3" key="2">
    <citation type="journal article" date="2021" name="Microbiome">
        <title>Successional dynamics and alternative stable states in a saline activated sludge microbial community over 9 years.</title>
        <authorList>
            <person name="Wang Y."/>
            <person name="Ye J."/>
            <person name="Ju F."/>
            <person name="Liu L."/>
            <person name="Boyd J.A."/>
            <person name="Deng Y."/>
            <person name="Parks D.H."/>
            <person name="Jiang X."/>
            <person name="Yin X."/>
            <person name="Woodcroft B.J."/>
            <person name="Tyson G.W."/>
            <person name="Hugenholtz P."/>
            <person name="Polz M.F."/>
            <person name="Zhang T."/>
        </authorList>
    </citation>
    <scope>NUCLEOTIDE SEQUENCE</scope>
    <source>
        <strain evidence="3">HKST-UBA16</strain>
    </source>
</reference>
<comment type="similarity">
    <text evidence="1">Belongs to the ComF/GntX family.</text>
</comment>
<dbReference type="CDD" id="cd06223">
    <property type="entry name" value="PRTases_typeI"/>
    <property type="match status" value="1"/>
</dbReference>
<evidence type="ECO:0000256" key="1">
    <source>
        <dbReference type="ARBA" id="ARBA00008007"/>
    </source>
</evidence>
<dbReference type="Gene3D" id="3.40.50.2020">
    <property type="match status" value="1"/>
</dbReference>
<comment type="caution">
    <text evidence="3">The sequence shown here is derived from an EMBL/GenBank/DDBJ whole genome shotgun (WGS) entry which is preliminary data.</text>
</comment>
<reference evidence="3" key="1">
    <citation type="submission" date="2020-04" db="EMBL/GenBank/DDBJ databases">
        <authorList>
            <person name="Zhang T."/>
        </authorList>
    </citation>
    <scope>NUCLEOTIDE SEQUENCE</scope>
    <source>
        <strain evidence="3">HKST-UBA16</strain>
    </source>
</reference>
<dbReference type="AlphaFoldDB" id="A0A955HYS1"/>
<protein>
    <submittedName>
        <fullName evidence="3">ComF family protein</fullName>
    </submittedName>
</protein>
<feature type="domain" description="Phosphoribosyltransferase" evidence="2">
    <location>
        <begin position="103"/>
        <end position="159"/>
    </location>
</feature>
<dbReference type="Proteomes" id="UP000748332">
    <property type="component" value="Unassembled WGS sequence"/>
</dbReference>
<dbReference type="InterPro" id="IPR000836">
    <property type="entry name" value="PRTase_dom"/>
</dbReference>
<organism evidence="3 4">
    <name type="scientific">Candidatus Dojkabacteria bacterium</name>
    <dbReference type="NCBI Taxonomy" id="2099670"/>
    <lineage>
        <taxon>Bacteria</taxon>
        <taxon>Candidatus Dojkabacteria</taxon>
    </lineage>
</organism>
<evidence type="ECO:0000259" key="2">
    <source>
        <dbReference type="Pfam" id="PF00156"/>
    </source>
</evidence>
<sequence>MSGSLNLVLIGWRYDHIAKKILAALKYKSGYKVAQEISELLAERNLYNNPTLSKAIVIPVPVHKTRYNERGFNQAALIGRAISTLTECNFSDNLLIRSKHTQKQHSLNKEQRVHNMRNAFKLSKGSAYELKKYRKVIIVDDVITTGSTLDEISYLIKSRIGNIEREAICLFRGRPRYSLTDP</sequence>
<evidence type="ECO:0000313" key="3">
    <source>
        <dbReference type="EMBL" id="MCA9374826.1"/>
    </source>
</evidence>
<dbReference type="SUPFAM" id="SSF53271">
    <property type="entry name" value="PRTase-like"/>
    <property type="match status" value="1"/>
</dbReference>
<dbReference type="EMBL" id="JAGQLM010000028">
    <property type="protein sequence ID" value="MCA9374826.1"/>
    <property type="molecule type" value="Genomic_DNA"/>
</dbReference>